<comment type="caution">
    <text evidence="1">The sequence shown here is derived from an EMBL/GenBank/DDBJ whole genome shotgun (WGS) entry which is preliminary data.</text>
</comment>
<gene>
    <name evidence="1" type="ORF">MEUPH1_LOCUS9497</name>
</gene>
<dbReference type="AlphaFoldDB" id="A0AAV0WCL7"/>
<sequence length="221" mass="24849">MLTVINGNQSSESEFHVVPTNFPTIMGDGILGKPFLTENQIVIDVGKGEITSKLDDVTTIPARCETIIPVDVSDLQIQEHQSILVYAQNINNEIICGNILNKVKNHQILISIINPTETQIVVPTPKLTELSHEIINEESIKHFIHTNKVTKNEQNRTQLLKNFLKTDHMNLEEKVSIEELCSEFSDIFLSRRHWLWTGVGDGGQIFTSPRKSPLNGNESDV</sequence>
<protein>
    <submittedName>
        <fullName evidence="1">Uncharacterized protein</fullName>
    </submittedName>
</protein>
<dbReference type="Proteomes" id="UP001160148">
    <property type="component" value="Unassembled WGS sequence"/>
</dbReference>
<accession>A0AAV0WCL7</accession>
<evidence type="ECO:0000313" key="1">
    <source>
        <dbReference type="EMBL" id="CAI6353366.1"/>
    </source>
</evidence>
<evidence type="ECO:0000313" key="2">
    <source>
        <dbReference type="Proteomes" id="UP001160148"/>
    </source>
</evidence>
<keyword evidence="2" id="KW-1185">Reference proteome</keyword>
<organism evidence="1 2">
    <name type="scientific">Macrosiphum euphorbiae</name>
    <name type="common">potato aphid</name>
    <dbReference type="NCBI Taxonomy" id="13131"/>
    <lineage>
        <taxon>Eukaryota</taxon>
        <taxon>Metazoa</taxon>
        <taxon>Ecdysozoa</taxon>
        <taxon>Arthropoda</taxon>
        <taxon>Hexapoda</taxon>
        <taxon>Insecta</taxon>
        <taxon>Pterygota</taxon>
        <taxon>Neoptera</taxon>
        <taxon>Paraneoptera</taxon>
        <taxon>Hemiptera</taxon>
        <taxon>Sternorrhyncha</taxon>
        <taxon>Aphidomorpha</taxon>
        <taxon>Aphidoidea</taxon>
        <taxon>Aphididae</taxon>
        <taxon>Macrosiphini</taxon>
        <taxon>Macrosiphum</taxon>
    </lineage>
</organism>
<reference evidence="1 2" key="1">
    <citation type="submission" date="2023-01" db="EMBL/GenBank/DDBJ databases">
        <authorList>
            <person name="Whitehead M."/>
        </authorList>
    </citation>
    <scope>NUCLEOTIDE SEQUENCE [LARGE SCALE GENOMIC DNA]</scope>
</reference>
<name>A0AAV0WCL7_9HEMI</name>
<proteinExistence type="predicted"/>
<dbReference type="EMBL" id="CARXXK010000002">
    <property type="protein sequence ID" value="CAI6353366.1"/>
    <property type="molecule type" value="Genomic_DNA"/>
</dbReference>